<comment type="caution">
    <text evidence="2">The sequence shown here is derived from an EMBL/GenBank/DDBJ whole genome shotgun (WGS) entry which is preliminary data.</text>
</comment>
<keyword evidence="3" id="KW-1185">Reference proteome</keyword>
<evidence type="ECO:0000313" key="2">
    <source>
        <dbReference type="EMBL" id="GGZ72188.1"/>
    </source>
</evidence>
<dbReference type="InterPro" id="IPR050491">
    <property type="entry name" value="AmpC-like"/>
</dbReference>
<sequence length="351" mass="38841">MRAFVAALAVAMLAGCATGRPTLEQRIDALMRDYDGDVPGASLLVLRDGVPLVRRGYGLADLEAGTSATPGTHYRLASVSKQFTAAAILLLAQDGRLRLDDPVRRWLPTLPAAVDTVTLHHLLTHTSGLLDYEDLMDPADTRQVHDVDVLHLLEPQDRTYFAPGSDYLYSNSGYALLALVVERASGQRYADFLAARIFRPLGMMHAVAHEDGRTQVVDRAFGYSFENGAWRRTDQSTTSAVLGDGGIYASIDDLARWDAALYDDRLLTDASRELAFTPMTATDDPQVRYGYGWRVTAGMLWHSGESIGFRNVILRWPQRRLTVVLLTNRNDPEPYELATRIAALAMDESDR</sequence>
<dbReference type="Gene3D" id="3.40.710.10">
    <property type="entry name" value="DD-peptidase/beta-lactamase superfamily"/>
    <property type="match status" value="1"/>
</dbReference>
<gene>
    <name evidence="2" type="ORF">GCM10008101_28100</name>
</gene>
<name>A0ABQ3C7X1_9GAMM</name>
<dbReference type="Pfam" id="PF00144">
    <property type="entry name" value="Beta-lactamase"/>
    <property type="match status" value="1"/>
</dbReference>
<proteinExistence type="predicted"/>
<dbReference type="PROSITE" id="PS51257">
    <property type="entry name" value="PROKAR_LIPOPROTEIN"/>
    <property type="match status" value="1"/>
</dbReference>
<dbReference type="SUPFAM" id="SSF56601">
    <property type="entry name" value="beta-lactamase/transpeptidase-like"/>
    <property type="match status" value="1"/>
</dbReference>
<dbReference type="PANTHER" id="PTHR46825:SF9">
    <property type="entry name" value="BETA-LACTAMASE-RELATED DOMAIN-CONTAINING PROTEIN"/>
    <property type="match status" value="1"/>
</dbReference>
<organism evidence="2 3">
    <name type="scientific">Cognatilysobacter xinjiangensis</name>
    <dbReference type="NCBI Taxonomy" id="546892"/>
    <lineage>
        <taxon>Bacteria</taxon>
        <taxon>Pseudomonadati</taxon>
        <taxon>Pseudomonadota</taxon>
        <taxon>Gammaproteobacteria</taxon>
        <taxon>Lysobacterales</taxon>
        <taxon>Lysobacteraceae</taxon>
        <taxon>Cognatilysobacter</taxon>
    </lineage>
</organism>
<dbReference type="PANTHER" id="PTHR46825">
    <property type="entry name" value="D-ALANYL-D-ALANINE-CARBOXYPEPTIDASE/ENDOPEPTIDASE AMPH"/>
    <property type="match status" value="1"/>
</dbReference>
<reference evidence="3" key="1">
    <citation type="journal article" date="2019" name="Int. J. Syst. Evol. Microbiol.">
        <title>The Global Catalogue of Microorganisms (GCM) 10K type strain sequencing project: providing services to taxonomists for standard genome sequencing and annotation.</title>
        <authorList>
            <consortium name="The Broad Institute Genomics Platform"/>
            <consortium name="The Broad Institute Genome Sequencing Center for Infectious Disease"/>
            <person name="Wu L."/>
            <person name="Ma J."/>
        </authorList>
    </citation>
    <scope>NUCLEOTIDE SEQUENCE [LARGE SCALE GENOMIC DNA]</scope>
    <source>
        <strain evidence="3">KCTC 22558</strain>
    </source>
</reference>
<keyword evidence="2" id="KW-0378">Hydrolase</keyword>
<dbReference type="InterPro" id="IPR012338">
    <property type="entry name" value="Beta-lactam/transpept-like"/>
</dbReference>
<protein>
    <submittedName>
        <fullName evidence="2">Serine hydrolase</fullName>
    </submittedName>
</protein>
<dbReference type="GO" id="GO:0016787">
    <property type="term" value="F:hydrolase activity"/>
    <property type="evidence" value="ECO:0007669"/>
    <property type="project" value="UniProtKB-KW"/>
</dbReference>
<accession>A0ABQ3C7X1</accession>
<dbReference type="RefSeq" id="WP_189451121.1">
    <property type="nucleotide sequence ID" value="NZ_BMXY01000005.1"/>
</dbReference>
<dbReference type="InterPro" id="IPR001466">
    <property type="entry name" value="Beta-lactam-related"/>
</dbReference>
<evidence type="ECO:0000259" key="1">
    <source>
        <dbReference type="Pfam" id="PF00144"/>
    </source>
</evidence>
<feature type="domain" description="Beta-lactamase-related" evidence="1">
    <location>
        <begin position="27"/>
        <end position="341"/>
    </location>
</feature>
<dbReference type="EMBL" id="BMXY01000005">
    <property type="protein sequence ID" value="GGZ72188.1"/>
    <property type="molecule type" value="Genomic_DNA"/>
</dbReference>
<evidence type="ECO:0000313" key="3">
    <source>
        <dbReference type="Proteomes" id="UP000643403"/>
    </source>
</evidence>
<dbReference type="Proteomes" id="UP000643403">
    <property type="component" value="Unassembled WGS sequence"/>
</dbReference>